<dbReference type="EMBL" id="CP011307">
    <property type="protein sequence ID" value="ALP93182.1"/>
    <property type="molecule type" value="Genomic_DNA"/>
</dbReference>
<name>A0A0S2W1F1_9FIRM</name>
<evidence type="ECO:0000313" key="2">
    <source>
        <dbReference type="Proteomes" id="UP000064844"/>
    </source>
</evidence>
<accession>A0A0S2W1F1</accession>
<proteinExistence type="predicted"/>
<reference evidence="2" key="2">
    <citation type="submission" date="2015-04" db="EMBL/GenBank/DDBJ databases">
        <title>A butyrogenic pathway from the amino acid lysine in a human gut commensal.</title>
        <authorList>
            <person name="de Vos W.M."/>
            <person name="Bui N.T.P."/>
            <person name="Plugge C.M."/>
            <person name="Ritari J."/>
        </authorList>
    </citation>
    <scope>NUCLEOTIDE SEQUENCE [LARGE SCALE GENOMIC DNA]</scope>
    <source>
        <strain evidence="2">AF211</strain>
    </source>
</reference>
<gene>
    <name evidence="1" type="ORF">IB211_00788c</name>
</gene>
<evidence type="ECO:0008006" key="3">
    <source>
        <dbReference type="Google" id="ProtNLM"/>
    </source>
</evidence>
<dbReference type="RefSeq" id="WP_033117902.1">
    <property type="nucleotide sequence ID" value="NZ_CP011307.1"/>
</dbReference>
<dbReference type="AlphaFoldDB" id="A0A0S2W1F1"/>
<dbReference type="KEGG" id="ibu:IB211_00788c"/>
<reference evidence="1 2" key="1">
    <citation type="journal article" date="2015" name="Nat. Commun.">
        <title>Production of butyrate from lysine and the Amadori product fructoselysine by a human gut commensal.</title>
        <authorList>
            <person name="Bui T.P."/>
            <person name="Ritari J."/>
            <person name="Boeren S."/>
            <person name="de Waard P."/>
            <person name="Plugge C.M."/>
            <person name="de Vos W.M."/>
        </authorList>
    </citation>
    <scope>NUCLEOTIDE SEQUENCE [LARGE SCALE GENOMIC DNA]</scope>
    <source>
        <strain evidence="1 2">AF211</strain>
    </source>
</reference>
<sequence>MPFQPKPTKKKVQAVYKTLYISEALAAQVEALAKGNDTSFNNVVISMIEYCLGESASDKIEKQN</sequence>
<organism evidence="1 2">
    <name type="scientific">Intestinimonas butyriciproducens</name>
    <dbReference type="NCBI Taxonomy" id="1297617"/>
    <lineage>
        <taxon>Bacteria</taxon>
        <taxon>Bacillati</taxon>
        <taxon>Bacillota</taxon>
        <taxon>Clostridia</taxon>
        <taxon>Eubacteriales</taxon>
        <taxon>Intestinimonas</taxon>
    </lineage>
</organism>
<keyword evidence="2" id="KW-1185">Reference proteome</keyword>
<dbReference type="Proteomes" id="UP000064844">
    <property type="component" value="Chromosome"/>
</dbReference>
<evidence type="ECO:0000313" key="1">
    <source>
        <dbReference type="EMBL" id="ALP93182.1"/>
    </source>
</evidence>
<protein>
    <recommendedName>
        <fullName evidence="3">CopG-like ribbon-helix-helix domain-containing protein</fullName>
    </recommendedName>
</protein>